<dbReference type="PROSITE" id="PS50297">
    <property type="entry name" value="ANK_REP_REGION"/>
    <property type="match status" value="1"/>
</dbReference>
<keyword evidence="8" id="KW-0175">Coiled coil</keyword>
<dbReference type="Proteomes" id="UP000019116">
    <property type="component" value="Chromosome 7D"/>
</dbReference>
<dbReference type="SMART" id="SM00248">
    <property type="entry name" value="ANK"/>
    <property type="match status" value="7"/>
</dbReference>
<evidence type="ECO:0000259" key="10">
    <source>
        <dbReference type="Pfam" id="PF13962"/>
    </source>
</evidence>
<feature type="transmembrane region" description="Helical" evidence="9">
    <location>
        <begin position="566"/>
        <end position="589"/>
    </location>
</feature>
<evidence type="ECO:0000256" key="3">
    <source>
        <dbReference type="ARBA" id="ARBA00022737"/>
    </source>
</evidence>
<keyword evidence="12" id="KW-1185">Reference proteome</keyword>
<proteinExistence type="predicted"/>
<organism evidence="11">
    <name type="scientific">Triticum aestivum</name>
    <name type="common">Wheat</name>
    <dbReference type="NCBI Taxonomy" id="4565"/>
    <lineage>
        <taxon>Eukaryota</taxon>
        <taxon>Viridiplantae</taxon>
        <taxon>Streptophyta</taxon>
        <taxon>Embryophyta</taxon>
        <taxon>Tracheophyta</taxon>
        <taxon>Spermatophyta</taxon>
        <taxon>Magnoliopsida</taxon>
        <taxon>Liliopsida</taxon>
        <taxon>Poales</taxon>
        <taxon>Poaceae</taxon>
        <taxon>BOP clade</taxon>
        <taxon>Pooideae</taxon>
        <taxon>Triticodae</taxon>
        <taxon>Triticeae</taxon>
        <taxon>Triticinae</taxon>
        <taxon>Triticum</taxon>
    </lineage>
</organism>
<keyword evidence="4 9" id="KW-1133">Transmembrane helix</keyword>
<dbReference type="InterPro" id="IPR036770">
    <property type="entry name" value="Ankyrin_rpt-contain_sf"/>
</dbReference>
<dbReference type="Pfam" id="PF13962">
    <property type="entry name" value="PGG"/>
    <property type="match status" value="1"/>
</dbReference>
<evidence type="ECO:0000313" key="11">
    <source>
        <dbReference type="EnsemblPlants" id="TraesCS7D02G019300.1"/>
    </source>
</evidence>
<dbReference type="Gramene" id="TraesCS7D02G019300.1">
    <property type="protein sequence ID" value="TraesCS7D02G019300.1"/>
    <property type="gene ID" value="TraesCS7D02G019300"/>
</dbReference>
<evidence type="ECO:0000256" key="2">
    <source>
        <dbReference type="ARBA" id="ARBA00022692"/>
    </source>
</evidence>
<accession>A0A3B6TBH8</accession>
<dbReference type="STRING" id="4565.A0A3B6TBH8"/>
<evidence type="ECO:0000256" key="8">
    <source>
        <dbReference type="SAM" id="Coils"/>
    </source>
</evidence>
<dbReference type="OMA" id="ICSCMAT"/>
<keyword evidence="2 9" id="KW-0812">Transmembrane</keyword>
<dbReference type="PANTHER" id="PTHR24186">
    <property type="entry name" value="PROTEIN PHOSPHATASE 1 REGULATORY SUBUNIT"/>
    <property type="match status" value="1"/>
</dbReference>
<feature type="domain" description="PGG" evidence="10">
    <location>
        <begin position="475"/>
        <end position="583"/>
    </location>
</feature>
<keyword evidence="6 9" id="KW-0472">Membrane</keyword>
<dbReference type="InterPro" id="IPR026961">
    <property type="entry name" value="PGG_dom"/>
</dbReference>
<feature type="transmembrane region" description="Helical" evidence="9">
    <location>
        <begin position="481"/>
        <end position="504"/>
    </location>
</feature>
<dbReference type="SUPFAM" id="SSF48403">
    <property type="entry name" value="Ankyrin repeat"/>
    <property type="match status" value="2"/>
</dbReference>
<dbReference type="GeneID" id="123169442"/>
<dbReference type="EnsemblPlants" id="TraesCS7D02G019300.1">
    <property type="protein sequence ID" value="TraesCS7D02G019300.1"/>
    <property type="gene ID" value="TraesCS7D02G019300"/>
</dbReference>
<reference evidence="11" key="2">
    <citation type="submission" date="2018-10" db="UniProtKB">
        <authorList>
            <consortium name="EnsemblPlants"/>
        </authorList>
    </citation>
    <scope>IDENTIFICATION</scope>
</reference>
<evidence type="ECO:0000256" key="4">
    <source>
        <dbReference type="ARBA" id="ARBA00022989"/>
    </source>
</evidence>
<dbReference type="AlphaFoldDB" id="A0A3B6TBH8"/>
<feature type="repeat" description="ANK" evidence="7">
    <location>
        <begin position="111"/>
        <end position="132"/>
    </location>
</feature>
<protein>
    <recommendedName>
        <fullName evidence="10">PGG domain-containing protein</fullName>
    </recommendedName>
</protein>
<evidence type="ECO:0000256" key="9">
    <source>
        <dbReference type="SAM" id="Phobius"/>
    </source>
</evidence>
<evidence type="ECO:0000256" key="6">
    <source>
        <dbReference type="ARBA" id="ARBA00023136"/>
    </source>
</evidence>
<evidence type="ECO:0000256" key="7">
    <source>
        <dbReference type="PROSITE-ProRule" id="PRU00023"/>
    </source>
</evidence>
<dbReference type="Gramene" id="TraesCS7D03G0042400.1">
    <property type="protein sequence ID" value="TraesCS7D03G0042400.1.CDS"/>
    <property type="gene ID" value="TraesCS7D03G0042400"/>
</dbReference>
<evidence type="ECO:0000256" key="5">
    <source>
        <dbReference type="ARBA" id="ARBA00023043"/>
    </source>
</evidence>
<dbReference type="OrthoDB" id="1847170at2759"/>
<dbReference type="Gene3D" id="1.25.40.20">
    <property type="entry name" value="Ankyrin repeat-containing domain"/>
    <property type="match status" value="3"/>
</dbReference>
<dbReference type="Pfam" id="PF13857">
    <property type="entry name" value="Ank_5"/>
    <property type="match status" value="1"/>
</dbReference>
<feature type="transmembrane region" description="Helical" evidence="9">
    <location>
        <begin position="525"/>
        <end position="546"/>
    </location>
</feature>
<dbReference type="SMR" id="A0A3B6TBH8"/>
<keyword evidence="5 7" id="KW-0040">ANK repeat</keyword>
<keyword evidence="3" id="KW-0677">Repeat</keyword>
<dbReference type="Gramene" id="TraesMAC7D03G04267790.1">
    <property type="protein sequence ID" value="TraesMAC7D03G04267790.1"/>
    <property type="gene ID" value="TraesMAC7D03G04267790"/>
</dbReference>
<name>A0A3B6TBH8_WHEAT</name>
<feature type="transmembrane region" description="Helical" evidence="9">
    <location>
        <begin position="641"/>
        <end position="667"/>
    </location>
</feature>
<dbReference type="RefSeq" id="XP_044443250.1">
    <property type="nucleotide sequence ID" value="XM_044587315.1"/>
</dbReference>
<dbReference type="PROSITE" id="PS50088">
    <property type="entry name" value="ANK_REPEAT"/>
    <property type="match status" value="1"/>
</dbReference>
<sequence>MDPASNVQSMSNELLMAAGQGDVEQIKRLLQQHEEEVVLHVKNEAEDAVDGQAGRAAAAAAMAVDADAATATGDSILHVVAGGGDARFLECATMIVGKAKHLLGTRNRNRNGDTPLHCAARLGHARMVTHLLGLARPGDGDETGLKEILRAQNGKGETVLHEAIRLEDKDMVGVLLSADSQLARVPLADGASPLYLALLLGLGDIARQLFEGDQELSYSGPDGQNAFHAAILGRQAKEATHQVMKMLLERNNHLVTQADRSTGSTPLHLAATWRGPMGLLLKAGPAAAYMPDNNGSFPIHLAAFEGDKNSVSALLEESGPYCAKLRDGEGRTFLHVAAEEERSIRVIKLACGWQGKSFASSVMNMQDKDGNTALHLAVLAGNIGAVCNLVSIPQVKLDVRNNKRKTPLEIAFMTATLRAHSAGSAFYGDPRQRIRILLKGAHMSTGVSARIAFSGIERREIIKSALEEINRSQNIATETQIIGLVSVLITTVTFAAAFAVPGGYRADDNHKGGTPTLSGHYSFDSFVIANTLAFICSVLSILFLMYAGVGPNVKDRMWPLLMSVNFLASSARSLAAAFAFGVYSILAPVEQTKAMYSSMTMVLPLVLVELFLFIVAVQMFYSDGKAVMARMFASQASWWRLAHAGLTLLMGLVGLFVIGLYWPYILIAAMSH</sequence>
<dbReference type="GO" id="GO:0016020">
    <property type="term" value="C:membrane"/>
    <property type="evidence" value="ECO:0000318"/>
    <property type="project" value="GO_Central"/>
</dbReference>
<dbReference type="PANTHER" id="PTHR24186:SF50">
    <property type="entry name" value="ANKYRIN REPEAT-CONTAINING PROTEIN ITN1-LIKE ISOFORM X1"/>
    <property type="match status" value="1"/>
</dbReference>
<feature type="transmembrane region" description="Helical" evidence="9">
    <location>
        <begin position="601"/>
        <end position="621"/>
    </location>
</feature>
<reference evidence="11" key="1">
    <citation type="submission" date="2018-08" db="EMBL/GenBank/DDBJ databases">
        <authorList>
            <person name="Rossello M."/>
        </authorList>
    </citation>
    <scope>NUCLEOTIDE SEQUENCE [LARGE SCALE GENOMIC DNA]</scope>
    <source>
        <strain evidence="11">cv. Chinese Spring</strain>
    </source>
</reference>
<comment type="subcellular location">
    <subcellularLocation>
        <location evidence="1">Membrane</location>
        <topology evidence="1">Multi-pass membrane protein</topology>
    </subcellularLocation>
</comment>
<evidence type="ECO:0000313" key="12">
    <source>
        <dbReference type="Proteomes" id="UP000019116"/>
    </source>
</evidence>
<evidence type="ECO:0000256" key="1">
    <source>
        <dbReference type="ARBA" id="ARBA00004141"/>
    </source>
</evidence>
<dbReference type="Pfam" id="PF00023">
    <property type="entry name" value="Ank"/>
    <property type="match status" value="1"/>
</dbReference>
<dbReference type="InterPro" id="IPR002110">
    <property type="entry name" value="Ankyrin_rpt"/>
</dbReference>
<gene>
    <name evidence="11" type="primary">LOC123169442</name>
</gene>
<dbReference type="KEGG" id="taes:123169442"/>
<feature type="coiled-coil region" evidence="8">
    <location>
        <begin position="16"/>
        <end position="43"/>
    </location>
</feature>